<dbReference type="EMBL" id="AOIU01000031">
    <property type="protein sequence ID" value="ELZ24305.1"/>
    <property type="molecule type" value="Genomic_DNA"/>
</dbReference>
<accession>M0CM05</accession>
<dbReference type="Proteomes" id="UP000011626">
    <property type="component" value="Unassembled WGS sequence"/>
</dbReference>
<protein>
    <submittedName>
        <fullName evidence="1">Uncharacterized protein</fullName>
    </submittedName>
</protein>
<dbReference type="STRING" id="797114.C475_13687"/>
<organism evidence="1 2">
    <name type="scientific">Halosimplex carlsbadense 2-9-1</name>
    <dbReference type="NCBI Taxonomy" id="797114"/>
    <lineage>
        <taxon>Archaea</taxon>
        <taxon>Methanobacteriati</taxon>
        <taxon>Methanobacteriota</taxon>
        <taxon>Stenosarchaea group</taxon>
        <taxon>Halobacteria</taxon>
        <taxon>Halobacteriales</taxon>
        <taxon>Haloarculaceae</taxon>
        <taxon>Halosimplex</taxon>
    </lineage>
</organism>
<proteinExistence type="predicted"/>
<keyword evidence="2" id="KW-1185">Reference proteome</keyword>
<dbReference type="AlphaFoldDB" id="M0CM05"/>
<sequence length="68" mass="7281">MLPKELLRVMDDLTELTVTTTFECSSDLRRDILGGVDFGWSHGLSLLTAASSLTTRSAKADGPTLPAT</sequence>
<comment type="caution">
    <text evidence="1">The sequence shown here is derived from an EMBL/GenBank/DDBJ whole genome shotgun (WGS) entry which is preliminary data.</text>
</comment>
<name>M0CM05_9EURY</name>
<evidence type="ECO:0000313" key="1">
    <source>
        <dbReference type="EMBL" id="ELZ24305.1"/>
    </source>
</evidence>
<reference evidence="1 2" key="1">
    <citation type="journal article" date="2014" name="PLoS Genet.">
        <title>Phylogenetically driven sequencing of extremely halophilic archaea reveals strategies for static and dynamic osmo-response.</title>
        <authorList>
            <person name="Becker E.A."/>
            <person name="Seitzer P.M."/>
            <person name="Tritt A."/>
            <person name="Larsen D."/>
            <person name="Krusor M."/>
            <person name="Yao A.I."/>
            <person name="Wu D."/>
            <person name="Madern D."/>
            <person name="Eisen J.A."/>
            <person name="Darling A.E."/>
            <person name="Facciotti M.T."/>
        </authorList>
    </citation>
    <scope>NUCLEOTIDE SEQUENCE [LARGE SCALE GENOMIC DNA]</scope>
    <source>
        <strain evidence="1 2">2-9-1</strain>
    </source>
</reference>
<gene>
    <name evidence="1" type="ORF">C475_13687</name>
</gene>
<evidence type="ECO:0000313" key="2">
    <source>
        <dbReference type="Proteomes" id="UP000011626"/>
    </source>
</evidence>